<evidence type="ECO:0000313" key="4">
    <source>
        <dbReference type="Proteomes" id="UP000091979"/>
    </source>
</evidence>
<gene>
    <name evidence="3" type="ORF">SP90_07155</name>
</gene>
<evidence type="ECO:0000313" key="3">
    <source>
        <dbReference type="EMBL" id="OBQ52726.1"/>
    </source>
</evidence>
<dbReference type="Gene3D" id="3.30.420.240">
    <property type="match status" value="1"/>
</dbReference>
<evidence type="ECO:0000259" key="2">
    <source>
        <dbReference type="Pfam" id="PF17289"/>
    </source>
</evidence>
<dbReference type="Proteomes" id="UP000091979">
    <property type="component" value="Unassembled WGS sequence"/>
</dbReference>
<protein>
    <recommendedName>
        <fullName evidence="2">Terminase large subunit gp17-like C-terminal domain-containing protein</fullName>
    </recommendedName>
</protein>
<proteinExistence type="predicted"/>
<sequence>MEFANRHEAAAHYAELFKIARKDSESEAVRLMAELGRRDLFFLLTRIMGRKDMDQDWHFARCQEVQQSPDGRLDLWAREHYKSTIITFGLTIQNILINPEVTVGIFSHTRPIAKGFLSQIKYEFEQNEVLKRCYADVLWESPKRQSPRWSVDSGIVVRREKNPKEATVEAWGLVDGQPTGKHFEILVYDDVVTRDSVSSPEMISKVTECWALSLNLGMHGGRQRYIGTRYHFNDTYKTIMERQGAIPRIYAATENGKADGAPVFLAPEELAKKRRQMGPYVFGCQMLQDPKADSVQGFREEWLRYWQPTEPEHWERMNRYIVIDPAGEKKAGSDYTVMLVIGLAEDGNYYLIGGVRDRMNLTERAACLFSLHRQYRPVAVGYERYGMQADIEHLRFEMQNRNYRFDVVELGGAVPKKDRIGKLVPLFEQGRMYLPVRAPFRDQEGTWRDLTKEFVSDEYMAFPVSTHDDMLDCMARILEPALGVEFPSLLESTLEQGALGNMEYELYG</sequence>
<dbReference type="RefSeq" id="WP_066854013.1">
    <property type="nucleotide sequence ID" value="NZ_JXMS01000009.1"/>
</dbReference>
<reference evidence="3 4" key="1">
    <citation type="submission" date="2015-01" db="EMBL/GenBank/DDBJ databases">
        <title>Desulfovibrio sp. JC271 draft genome sequence.</title>
        <authorList>
            <person name="Shivani Y."/>
            <person name="Subhash Y."/>
            <person name="Sasikala C."/>
            <person name="Ramana C.V."/>
        </authorList>
    </citation>
    <scope>NUCLEOTIDE SEQUENCE [LARGE SCALE GENOMIC DNA]</scope>
    <source>
        <strain evidence="3 4">JC271</strain>
    </source>
</reference>
<name>A0A1B7XEV5_9BACT</name>
<keyword evidence="4" id="KW-1185">Reference proteome</keyword>
<dbReference type="PATRIC" id="fig|1560234.3.peg.3403"/>
<accession>A0A1B7XEV5</accession>
<dbReference type="OrthoDB" id="9771580at2"/>
<evidence type="ECO:0000256" key="1">
    <source>
        <dbReference type="ARBA" id="ARBA00022612"/>
    </source>
</evidence>
<dbReference type="Pfam" id="PF17289">
    <property type="entry name" value="Terminase_6C"/>
    <property type="match status" value="1"/>
</dbReference>
<feature type="domain" description="Terminase large subunit gp17-like C-terminal" evidence="2">
    <location>
        <begin position="322"/>
        <end position="476"/>
    </location>
</feature>
<organism evidence="3 4">
    <name type="scientific">Halodesulfovibrio spirochaetisodalis</name>
    <dbReference type="NCBI Taxonomy" id="1560234"/>
    <lineage>
        <taxon>Bacteria</taxon>
        <taxon>Pseudomonadati</taxon>
        <taxon>Thermodesulfobacteriota</taxon>
        <taxon>Desulfovibrionia</taxon>
        <taxon>Desulfovibrionales</taxon>
        <taxon>Desulfovibrionaceae</taxon>
        <taxon>Halodesulfovibrio</taxon>
    </lineage>
</organism>
<dbReference type="STRING" id="1560234.SP90_07155"/>
<keyword evidence="1" id="KW-1188">Viral release from host cell</keyword>
<dbReference type="InterPro" id="IPR035421">
    <property type="entry name" value="Terminase_6C"/>
</dbReference>
<comment type="caution">
    <text evidence="3">The sequence shown here is derived from an EMBL/GenBank/DDBJ whole genome shotgun (WGS) entry which is preliminary data.</text>
</comment>
<dbReference type="EMBL" id="JXMS01000009">
    <property type="protein sequence ID" value="OBQ52726.1"/>
    <property type="molecule type" value="Genomic_DNA"/>
</dbReference>
<dbReference type="AlphaFoldDB" id="A0A1B7XEV5"/>